<evidence type="ECO:0000313" key="7">
    <source>
        <dbReference type="Proteomes" id="UP000240509"/>
    </source>
</evidence>
<dbReference type="GO" id="GO:0004674">
    <property type="term" value="F:protein serine/threonine kinase activity"/>
    <property type="evidence" value="ECO:0007669"/>
    <property type="project" value="UniProtKB-UniRule"/>
</dbReference>
<keyword evidence="4 5" id="KW-0418">Kinase</keyword>
<dbReference type="HAMAP" id="MF_00921">
    <property type="entry name" value="PDRP"/>
    <property type="match status" value="1"/>
</dbReference>
<comment type="catalytic activity">
    <reaction evidence="5">
        <text>N(tele)-phospho-L-histidyl/L-threonyl-[pyruvate, phosphate dikinase] + ADP = N(tele)-phospho-L-histidyl/O-phospho-L-threonyl-[pyruvate, phosphate dikinase] + AMP + H(+)</text>
        <dbReference type="Rhea" id="RHEA:43692"/>
        <dbReference type="Rhea" id="RHEA-COMP:10650"/>
        <dbReference type="Rhea" id="RHEA-COMP:10651"/>
        <dbReference type="ChEBI" id="CHEBI:15378"/>
        <dbReference type="ChEBI" id="CHEBI:30013"/>
        <dbReference type="ChEBI" id="CHEBI:61977"/>
        <dbReference type="ChEBI" id="CHEBI:83586"/>
        <dbReference type="ChEBI" id="CHEBI:456215"/>
        <dbReference type="ChEBI" id="CHEBI:456216"/>
        <dbReference type="EC" id="2.7.11.32"/>
    </reaction>
</comment>
<keyword evidence="3 5" id="KW-0547">Nucleotide-binding</keyword>
<evidence type="ECO:0000313" key="6">
    <source>
        <dbReference type="EMBL" id="PTL37810.1"/>
    </source>
</evidence>
<keyword evidence="7" id="KW-1185">Reference proteome</keyword>
<feature type="binding site" evidence="5">
    <location>
        <begin position="152"/>
        <end position="159"/>
    </location>
    <ligand>
        <name>ADP</name>
        <dbReference type="ChEBI" id="CHEBI:456216"/>
    </ligand>
</feature>
<dbReference type="GO" id="GO:0016776">
    <property type="term" value="F:phosphotransferase activity, phosphate group as acceptor"/>
    <property type="evidence" value="ECO:0007669"/>
    <property type="project" value="UniProtKB-UniRule"/>
</dbReference>
<dbReference type="AlphaFoldDB" id="A0A2T4U333"/>
<dbReference type="PANTHER" id="PTHR31756:SF3">
    <property type="entry name" value="PYRUVATE, PHOSPHATE DIKINASE REGULATORY PROTEIN 1, CHLOROPLASTIC"/>
    <property type="match status" value="1"/>
</dbReference>
<comment type="similarity">
    <text evidence="5">Belongs to the pyruvate, phosphate/water dikinase regulatory protein family. PDRP subfamily.</text>
</comment>
<accession>A0A2T4U333</accession>
<dbReference type="NCBIfam" id="NF003742">
    <property type="entry name" value="PRK05339.1"/>
    <property type="match status" value="1"/>
</dbReference>
<dbReference type="RefSeq" id="WP_107585939.1">
    <property type="nucleotide sequence ID" value="NZ_PZJJ01000032.1"/>
</dbReference>
<comment type="caution">
    <text evidence="6">The sequence shown here is derived from an EMBL/GenBank/DDBJ whole genome shotgun (WGS) entry which is preliminary data.</text>
</comment>
<protein>
    <recommendedName>
        <fullName evidence="5">Putative pyruvate, phosphate dikinase regulatory protein</fullName>
        <shortName evidence="5">PPDK regulatory protein</shortName>
        <ecNumber evidence="5">2.7.11.32</ecNumber>
        <ecNumber evidence="5">2.7.4.27</ecNumber>
    </recommendedName>
</protein>
<comment type="function">
    <text evidence="5">Bifunctional serine/threonine kinase and phosphorylase involved in the regulation of the pyruvate, phosphate dikinase (PPDK) by catalyzing its phosphorylation/dephosphorylation.</text>
</comment>
<evidence type="ECO:0000256" key="4">
    <source>
        <dbReference type="ARBA" id="ARBA00022777"/>
    </source>
</evidence>
<dbReference type="Pfam" id="PF03618">
    <property type="entry name" value="Kinase-PPPase"/>
    <property type="match status" value="1"/>
</dbReference>
<gene>
    <name evidence="6" type="ORF">C6Y45_14435</name>
</gene>
<proteinExistence type="inferred from homology"/>
<reference evidence="6 7" key="1">
    <citation type="submission" date="2018-03" db="EMBL/GenBank/DDBJ databases">
        <title>Alkalicoccus saliphilus sp. nov., isolated from a mineral pool.</title>
        <authorList>
            <person name="Zhao B."/>
        </authorList>
    </citation>
    <scope>NUCLEOTIDE SEQUENCE [LARGE SCALE GENOMIC DNA]</scope>
    <source>
        <strain evidence="6 7">6AG</strain>
    </source>
</reference>
<evidence type="ECO:0000256" key="3">
    <source>
        <dbReference type="ARBA" id="ARBA00022741"/>
    </source>
</evidence>
<sequence length="275" mass="30955">MVSTSSKKVLVVSDSIGETADRMVGAAMTQFNLDSVEVKRYPHVNSKEKVKRLAEEAEQSSSLIAYTIVLEPLRDYLIELTKEKQIEAVDLLQPLLDSMGRAFGAEPKKEPGRMHELNEDYFRRIEAVEFAVKYDDAQDTSGIPKADLVLIGVSRTSKTPLSMYLAHKQFKVANVPLVPEVPPPDELFTISRDKCIGLIISPDKLHDIRKTRLKAMGLREEADYASMDRILEEIEYAENVMKRIGCPVINVSEKAVEETASYILEVLKVERSVQQ</sequence>
<dbReference type="InterPro" id="IPR005177">
    <property type="entry name" value="Kinase-pyrophosphorylase"/>
</dbReference>
<dbReference type="EC" id="2.7.11.32" evidence="5"/>
<dbReference type="PANTHER" id="PTHR31756">
    <property type="entry name" value="PYRUVATE, PHOSPHATE DIKINASE REGULATORY PROTEIN 1, CHLOROPLASTIC"/>
    <property type="match status" value="1"/>
</dbReference>
<organism evidence="6 7">
    <name type="scientific">Alkalicoccus saliphilus</name>
    <dbReference type="NCBI Taxonomy" id="200989"/>
    <lineage>
        <taxon>Bacteria</taxon>
        <taxon>Bacillati</taxon>
        <taxon>Bacillota</taxon>
        <taxon>Bacilli</taxon>
        <taxon>Bacillales</taxon>
        <taxon>Bacillaceae</taxon>
        <taxon>Alkalicoccus</taxon>
    </lineage>
</organism>
<dbReference type="GO" id="GO:0043531">
    <property type="term" value="F:ADP binding"/>
    <property type="evidence" value="ECO:0007669"/>
    <property type="project" value="UniProtKB-UniRule"/>
</dbReference>
<dbReference type="EMBL" id="PZJJ01000032">
    <property type="protein sequence ID" value="PTL37810.1"/>
    <property type="molecule type" value="Genomic_DNA"/>
</dbReference>
<evidence type="ECO:0000256" key="1">
    <source>
        <dbReference type="ARBA" id="ARBA00022527"/>
    </source>
</evidence>
<keyword evidence="2 5" id="KW-0808">Transferase</keyword>
<evidence type="ECO:0000256" key="2">
    <source>
        <dbReference type="ARBA" id="ARBA00022679"/>
    </source>
</evidence>
<comment type="catalytic activity">
    <reaction evidence="5">
        <text>N(tele)-phospho-L-histidyl/O-phospho-L-threonyl-[pyruvate, phosphate dikinase] + phosphate + H(+) = N(tele)-phospho-L-histidyl/L-threonyl-[pyruvate, phosphate dikinase] + diphosphate</text>
        <dbReference type="Rhea" id="RHEA:43696"/>
        <dbReference type="Rhea" id="RHEA-COMP:10650"/>
        <dbReference type="Rhea" id="RHEA-COMP:10651"/>
        <dbReference type="ChEBI" id="CHEBI:15378"/>
        <dbReference type="ChEBI" id="CHEBI:30013"/>
        <dbReference type="ChEBI" id="CHEBI:33019"/>
        <dbReference type="ChEBI" id="CHEBI:43474"/>
        <dbReference type="ChEBI" id="CHEBI:61977"/>
        <dbReference type="ChEBI" id="CHEBI:83586"/>
        <dbReference type="EC" id="2.7.4.27"/>
    </reaction>
</comment>
<evidence type="ECO:0000256" key="5">
    <source>
        <dbReference type="HAMAP-Rule" id="MF_00921"/>
    </source>
</evidence>
<dbReference type="EC" id="2.7.4.27" evidence="5"/>
<name>A0A2T4U333_9BACI</name>
<dbReference type="InterPro" id="IPR026565">
    <property type="entry name" value="PPDK_reg"/>
</dbReference>
<keyword evidence="1 5" id="KW-0723">Serine/threonine-protein kinase</keyword>
<dbReference type="GO" id="GO:0005524">
    <property type="term" value="F:ATP binding"/>
    <property type="evidence" value="ECO:0007669"/>
    <property type="project" value="InterPro"/>
</dbReference>
<dbReference type="Proteomes" id="UP000240509">
    <property type="component" value="Unassembled WGS sequence"/>
</dbReference>
<dbReference type="OrthoDB" id="9782201at2"/>
<keyword evidence="6" id="KW-0670">Pyruvate</keyword>